<dbReference type="InterPro" id="IPR029024">
    <property type="entry name" value="TerB-like"/>
</dbReference>
<protein>
    <recommendedName>
        <fullName evidence="1">Co-chaperone DjlA N-terminal domain-containing protein</fullName>
    </recommendedName>
</protein>
<proteinExistence type="predicted"/>
<dbReference type="Pfam" id="PF05099">
    <property type="entry name" value="TerB"/>
    <property type="match status" value="1"/>
</dbReference>
<dbReference type="Proteomes" id="UP000614811">
    <property type="component" value="Unassembled WGS sequence"/>
</dbReference>
<feature type="domain" description="Co-chaperone DjlA N-terminal" evidence="1">
    <location>
        <begin position="75"/>
        <end position="127"/>
    </location>
</feature>
<dbReference type="AlphaFoldDB" id="A0A918VH43"/>
<sequence>MLCSDNAPIYAFMKPTIPPKAALLLATITITAIDGELDAHEMAIINRLDGFKTTDDWNTAIAVWNDTPLEDCIPLVAASLDEKQQRIAMANMFDIAMADGYLDEAENLLLRAYANTFEVSEADIEKIVDVITIKNDRSKF</sequence>
<dbReference type="InterPro" id="IPR007791">
    <property type="entry name" value="DjlA_N"/>
</dbReference>
<name>A0A918VH43_9GAMM</name>
<reference evidence="2" key="1">
    <citation type="journal article" date="2014" name="Int. J. Syst. Evol. Microbiol.">
        <title>Complete genome sequence of Corynebacterium casei LMG S-19264T (=DSM 44701T), isolated from a smear-ripened cheese.</title>
        <authorList>
            <consortium name="US DOE Joint Genome Institute (JGI-PGF)"/>
            <person name="Walter F."/>
            <person name="Albersmeier A."/>
            <person name="Kalinowski J."/>
            <person name="Ruckert C."/>
        </authorList>
    </citation>
    <scope>NUCLEOTIDE SEQUENCE</scope>
    <source>
        <strain evidence="2">KCTC 12711</strain>
    </source>
</reference>
<comment type="caution">
    <text evidence="2">The sequence shown here is derived from an EMBL/GenBank/DDBJ whole genome shotgun (WGS) entry which is preliminary data.</text>
</comment>
<accession>A0A918VH43</accession>
<dbReference type="Gene3D" id="1.10.3680.10">
    <property type="entry name" value="TerB-like"/>
    <property type="match status" value="1"/>
</dbReference>
<gene>
    <name evidence="2" type="ORF">GCM10008090_00620</name>
</gene>
<keyword evidence="3" id="KW-1185">Reference proteome</keyword>
<dbReference type="SUPFAM" id="SSF158682">
    <property type="entry name" value="TerB-like"/>
    <property type="match status" value="1"/>
</dbReference>
<dbReference type="EMBL" id="BMXA01000001">
    <property type="protein sequence ID" value="GGZ96271.1"/>
    <property type="molecule type" value="Genomic_DNA"/>
</dbReference>
<evidence type="ECO:0000313" key="3">
    <source>
        <dbReference type="Proteomes" id="UP000614811"/>
    </source>
</evidence>
<organism evidence="2 3">
    <name type="scientific">Arenicella chitinivorans</name>
    <dbReference type="NCBI Taxonomy" id="1329800"/>
    <lineage>
        <taxon>Bacteria</taxon>
        <taxon>Pseudomonadati</taxon>
        <taxon>Pseudomonadota</taxon>
        <taxon>Gammaproteobacteria</taxon>
        <taxon>Arenicellales</taxon>
        <taxon>Arenicellaceae</taxon>
        <taxon>Arenicella</taxon>
    </lineage>
</organism>
<evidence type="ECO:0000313" key="2">
    <source>
        <dbReference type="EMBL" id="GGZ96271.1"/>
    </source>
</evidence>
<evidence type="ECO:0000259" key="1">
    <source>
        <dbReference type="Pfam" id="PF05099"/>
    </source>
</evidence>
<reference evidence="2" key="2">
    <citation type="submission" date="2020-09" db="EMBL/GenBank/DDBJ databases">
        <authorList>
            <person name="Sun Q."/>
            <person name="Kim S."/>
        </authorList>
    </citation>
    <scope>NUCLEOTIDE SEQUENCE</scope>
    <source>
        <strain evidence="2">KCTC 12711</strain>
    </source>
</reference>
<dbReference type="CDD" id="cd07177">
    <property type="entry name" value="terB_like"/>
    <property type="match status" value="1"/>
</dbReference>